<keyword evidence="5" id="KW-1185">Reference proteome</keyword>
<dbReference type="PANTHER" id="PTHR35889:SF3">
    <property type="entry name" value="F-BOX DOMAIN-CONTAINING PROTEIN"/>
    <property type="match status" value="1"/>
</dbReference>
<feature type="domain" description="DUF1553" evidence="2">
    <location>
        <begin position="698"/>
        <end position="956"/>
    </location>
</feature>
<dbReference type="InterPro" id="IPR022655">
    <property type="entry name" value="DUF1553"/>
</dbReference>
<dbReference type="AlphaFoldDB" id="A0A9X2F6W2"/>
<dbReference type="Proteomes" id="UP001155241">
    <property type="component" value="Unassembled WGS sequence"/>
</dbReference>
<name>A0A9X2F6W2_9BACT</name>
<dbReference type="Pfam" id="PF07635">
    <property type="entry name" value="PSCyt1"/>
    <property type="match status" value="1"/>
</dbReference>
<accession>A0A9X2F6W2</accession>
<feature type="domain" description="Cytochrome C Planctomycete-type" evidence="3">
    <location>
        <begin position="39"/>
        <end position="94"/>
    </location>
</feature>
<evidence type="ECO:0000313" key="5">
    <source>
        <dbReference type="Proteomes" id="UP001155241"/>
    </source>
</evidence>
<reference evidence="4" key="1">
    <citation type="submission" date="2022-06" db="EMBL/GenBank/DDBJ databases">
        <title>Aeoliella straminimaris, a novel planctomycete from sediments.</title>
        <authorList>
            <person name="Vitorino I.R."/>
            <person name="Lage O.M."/>
        </authorList>
    </citation>
    <scope>NUCLEOTIDE SEQUENCE</scope>
    <source>
        <strain evidence="4">ICT_H6.2</strain>
    </source>
</reference>
<dbReference type="Pfam" id="PF07583">
    <property type="entry name" value="PSCyt2"/>
    <property type="match status" value="1"/>
</dbReference>
<evidence type="ECO:0000259" key="2">
    <source>
        <dbReference type="Pfam" id="PF07587"/>
    </source>
</evidence>
<dbReference type="PANTHER" id="PTHR35889">
    <property type="entry name" value="CYCLOINULO-OLIGOSACCHARIDE FRUCTANOTRANSFERASE-RELATED"/>
    <property type="match status" value="1"/>
</dbReference>
<evidence type="ECO:0000313" key="4">
    <source>
        <dbReference type="EMBL" id="MCO6043385.1"/>
    </source>
</evidence>
<evidence type="ECO:0000259" key="1">
    <source>
        <dbReference type="Pfam" id="PF07583"/>
    </source>
</evidence>
<gene>
    <name evidence="4" type="ORF">NG895_05650</name>
</gene>
<dbReference type="Pfam" id="PF07587">
    <property type="entry name" value="PSD1"/>
    <property type="match status" value="1"/>
</dbReference>
<sequence length="1013" mass="114530">MNLKAVILTPVSRDNGPTNEPIKKVSYGADIRPILSDRCFQCHGPDEASRKADLRLDVRESAIGSAIVSGDAGASEVVARITSDDPDLQMPPVDSNKKPLSSEEIELLTQWIDEGAIYQKHWSFRPPKKPEMPDVGDAKWRQHPIDRLVFATLKQRSWKISPRADRWTLLRRATFDLTGLPPTRKQLTDFLSDDSPEAWSRAIDQLLASPAYGEHQARYWLDAARYADSHGYQYDFRRDQWAWRDWVIQAYNDNKPFDEFTIEQLAGDLLPQATEQQKLATGFNRNHPITVEGGVIDEEYRVEYVIDRTSTTGTTWLGLTVSCARCHDHKFDPFPQREFYEFTAFFNQVPEKGMNGFEPQARIPSPYQVAAIESAEHELREARLLLDDAFEDWAPNVEAFERRLLGDHNEEWQILVPDSVSSLNGTELSVNDHGRVFAEGAIPDQDVYEVTIPVEDHTVYGISLTALPTSSTPTGGLGRSANGNFVLSELTVEYLPSERDERAVSVPVKSAFADYSQAGYDAALAADGKIDQSGWAVHGRQNETLTASFQLKEPLQASERGHLRITLHFASQYTGHQLGCFQFAFASKQVLPLGDARLNAIRVPAQKRTREQQRAVRSLMIEQGGPDFVKDAWNHLTAAQERRDQLQAEIPKTMIMRDMEQSRGTYVLERGEYDKRREQVQPSTPSMLPPMPEDFPRNRLGLARWLTMPNHPLTARVAANRIWTQLFGLGLCETPEDFGLQSSVPVHLELLDWLAIEYVESGWDTKALLKNIMLSETYRQSSSVTQESYARDPENRYLSRGPRMRMDAEVIRDTALSASGLLNRKIGGASVFPYHPKGLWLEVNNRPGFSSKYEQDSGDKLYRRSIYTYWKRTVPPPSMAVFDAPSREYCQIRRSRTNTPLQAFVLLHDPQFVEAARALAERMLTEGGETTEEQIRFGMEVCLGRPPTVAELEVLLDTNSELVSMYSASPDKAKDLLSVGESKRDTQLPLSEHAAMTSVARLMLNLSEFITKN</sequence>
<dbReference type="InterPro" id="IPR011444">
    <property type="entry name" value="DUF1549"/>
</dbReference>
<dbReference type="EMBL" id="JAMXLR010000023">
    <property type="protein sequence ID" value="MCO6043385.1"/>
    <property type="molecule type" value="Genomic_DNA"/>
</dbReference>
<feature type="domain" description="DUF1549" evidence="1">
    <location>
        <begin position="144"/>
        <end position="349"/>
    </location>
</feature>
<comment type="caution">
    <text evidence="4">The sequence shown here is derived from an EMBL/GenBank/DDBJ whole genome shotgun (WGS) entry which is preliminary data.</text>
</comment>
<dbReference type="InterPro" id="IPR011429">
    <property type="entry name" value="Cyt_c_Planctomycete-type"/>
</dbReference>
<dbReference type="RefSeq" id="WP_252851492.1">
    <property type="nucleotide sequence ID" value="NZ_JAMXLR010000023.1"/>
</dbReference>
<organism evidence="4 5">
    <name type="scientific">Aeoliella straminimaris</name>
    <dbReference type="NCBI Taxonomy" id="2954799"/>
    <lineage>
        <taxon>Bacteria</taxon>
        <taxon>Pseudomonadati</taxon>
        <taxon>Planctomycetota</taxon>
        <taxon>Planctomycetia</taxon>
        <taxon>Pirellulales</taxon>
        <taxon>Lacipirellulaceae</taxon>
        <taxon>Aeoliella</taxon>
    </lineage>
</organism>
<protein>
    <submittedName>
        <fullName evidence="4">PSD1 and planctomycete cytochrome C domain-containing protein</fullName>
    </submittedName>
</protein>
<proteinExistence type="predicted"/>
<evidence type="ECO:0000259" key="3">
    <source>
        <dbReference type="Pfam" id="PF07635"/>
    </source>
</evidence>